<protein>
    <recommendedName>
        <fullName evidence="2">Amidohydrolase-related domain-containing protein</fullName>
    </recommendedName>
</protein>
<dbReference type="InterPro" id="IPR032466">
    <property type="entry name" value="Metal_Hydrolase"/>
</dbReference>
<evidence type="ECO:0000313" key="3">
    <source>
        <dbReference type="EMBL" id="MBM3222981.1"/>
    </source>
</evidence>
<dbReference type="InterPro" id="IPR006680">
    <property type="entry name" value="Amidohydro-rel"/>
</dbReference>
<dbReference type="Pfam" id="PF04909">
    <property type="entry name" value="Amidohydro_2"/>
    <property type="match status" value="1"/>
</dbReference>
<dbReference type="AlphaFoldDB" id="A0A937VXR2"/>
<comment type="caution">
    <text evidence="3">The sequence shown here is derived from an EMBL/GenBank/DDBJ whole genome shotgun (WGS) entry which is preliminary data.</text>
</comment>
<evidence type="ECO:0000256" key="1">
    <source>
        <dbReference type="ARBA" id="ARBA00038310"/>
    </source>
</evidence>
<organism evidence="3 4">
    <name type="scientific">Tectimicrobiota bacterium</name>
    <dbReference type="NCBI Taxonomy" id="2528274"/>
    <lineage>
        <taxon>Bacteria</taxon>
        <taxon>Pseudomonadati</taxon>
        <taxon>Nitrospinota/Tectimicrobiota group</taxon>
        <taxon>Candidatus Tectimicrobiota</taxon>
    </lineage>
</organism>
<dbReference type="PANTHER" id="PTHR43569">
    <property type="entry name" value="AMIDOHYDROLASE"/>
    <property type="match status" value="1"/>
</dbReference>
<sequence>MSPLRTCHASRRDLLQGRVSARLVPMRLSGVGTHGLPCAPATVSVVCRQGKRTAMMIVDAQIHLWSKGTPSAHHRQTPFLQDEALARMDAAGVDRAVVHPVLWDPDSNELAVEAARAHPERFAIMGWIYLDQPAQRALLDTWTRRPGMKGLRFYFSDPRSQTWPEDGALDWLFPVAERLGIPVSLQASAFLPRVGTIAERHPGLRLSIDHLGVPRATVGTVEAYRHLDQLIALAKHPNVAVKATGQAGYATDAYPFP</sequence>
<dbReference type="Gene3D" id="3.20.20.140">
    <property type="entry name" value="Metal-dependent hydrolases"/>
    <property type="match status" value="1"/>
</dbReference>
<dbReference type="PANTHER" id="PTHR43569:SF2">
    <property type="entry name" value="AMIDOHYDROLASE-RELATED DOMAIN-CONTAINING PROTEIN"/>
    <property type="match status" value="1"/>
</dbReference>
<name>A0A937VXR2_UNCTE</name>
<dbReference type="Proteomes" id="UP000712673">
    <property type="component" value="Unassembled WGS sequence"/>
</dbReference>
<proteinExistence type="inferred from homology"/>
<dbReference type="EMBL" id="VGLS01000080">
    <property type="protein sequence ID" value="MBM3222981.1"/>
    <property type="molecule type" value="Genomic_DNA"/>
</dbReference>
<feature type="domain" description="Amidohydrolase-related" evidence="2">
    <location>
        <begin position="58"/>
        <end position="247"/>
    </location>
</feature>
<accession>A0A937VXR2</accession>
<dbReference type="SUPFAM" id="SSF51556">
    <property type="entry name" value="Metallo-dependent hydrolases"/>
    <property type="match status" value="1"/>
</dbReference>
<comment type="similarity">
    <text evidence="1">Belongs to the metallo-dependent hydrolases superfamily.</text>
</comment>
<evidence type="ECO:0000313" key="4">
    <source>
        <dbReference type="Proteomes" id="UP000712673"/>
    </source>
</evidence>
<evidence type="ECO:0000259" key="2">
    <source>
        <dbReference type="Pfam" id="PF04909"/>
    </source>
</evidence>
<gene>
    <name evidence="3" type="ORF">FJZ47_04140</name>
</gene>
<dbReference type="InterPro" id="IPR052350">
    <property type="entry name" value="Metallo-dep_Lactonases"/>
</dbReference>
<feature type="non-terminal residue" evidence="3">
    <location>
        <position position="257"/>
    </location>
</feature>
<dbReference type="GO" id="GO:0016787">
    <property type="term" value="F:hydrolase activity"/>
    <property type="evidence" value="ECO:0007669"/>
    <property type="project" value="InterPro"/>
</dbReference>
<reference evidence="3" key="1">
    <citation type="submission" date="2019-03" db="EMBL/GenBank/DDBJ databases">
        <title>Lake Tanganyika Metagenome-Assembled Genomes (MAGs).</title>
        <authorList>
            <person name="Tran P."/>
        </authorList>
    </citation>
    <scope>NUCLEOTIDE SEQUENCE</scope>
    <source>
        <strain evidence="3">K_DeepCast_65m_m2_066</strain>
    </source>
</reference>